<dbReference type="Proteomes" id="UP000796761">
    <property type="component" value="Unassembled WGS sequence"/>
</dbReference>
<name>A0A8K1LHX8_9PASS</name>
<reference evidence="1" key="1">
    <citation type="submission" date="2019-04" db="EMBL/GenBank/DDBJ databases">
        <title>Genome assembly of Zosterops borbonicus 15179.</title>
        <authorList>
            <person name="Leroy T."/>
            <person name="Anselmetti Y."/>
            <person name="Tilak M.-K."/>
            <person name="Nabholz B."/>
        </authorList>
    </citation>
    <scope>NUCLEOTIDE SEQUENCE</scope>
    <source>
        <strain evidence="1">HGM_15179</strain>
        <tissue evidence="1">Muscle</tissue>
    </source>
</reference>
<dbReference type="AlphaFoldDB" id="A0A8K1LHX8"/>
<comment type="caution">
    <text evidence="1">The sequence shown here is derived from an EMBL/GenBank/DDBJ whole genome shotgun (WGS) entry which is preliminary data.</text>
</comment>
<evidence type="ECO:0000313" key="1">
    <source>
        <dbReference type="EMBL" id="TRZ14283.1"/>
    </source>
</evidence>
<keyword evidence="2" id="KW-1185">Reference proteome</keyword>
<dbReference type="OrthoDB" id="9445365at2759"/>
<proteinExistence type="predicted"/>
<organism evidence="1 2">
    <name type="scientific">Zosterops borbonicus</name>
    <dbReference type="NCBI Taxonomy" id="364589"/>
    <lineage>
        <taxon>Eukaryota</taxon>
        <taxon>Metazoa</taxon>
        <taxon>Chordata</taxon>
        <taxon>Craniata</taxon>
        <taxon>Vertebrata</taxon>
        <taxon>Euteleostomi</taxon>
        <taxon>Archelosauria</taxon>
        <taxon>Archosauria</taxon>
        <taxon>Dinosauria</taxon>
        <taxon>Saurischia</taxon>
        <taxon>Theropoda</taxon>
        <taxon>Coelurosauria</taxon>
        <taxon>Aves</taxon>
        <taxon>Neognathae</taxon>
        <taxon>Neoaves</taxon>
        <taxon>Telluraves</taxon>
        <taxon>Australaves</taxon>
        <taxon>Passeriformes</taxon>
        <taxon>Sylvioidea</taxon>
        <taxon>Zosteropidae</taxon>
        <taxon>Zosterops</taxon>
    </lineage>
</organism>
<evidence type="ECO:0000313" key="2">
    <source>
        <dbReference type="Proteomes" id="UP000796761"/>
    </source>
</evidence>
<accession>A0A8K1LHX8</accession>
<gene>
    <name evidence="1" type="ORF">HGM15179_012822</name>
</gene>
<sequence length="107" mass="11716">MEGGGSLRAALGEPGSIRTLAFPQGNAFTLRTAAGGHRFRWVPRERLSMLIHHDYPPLHHEPIWMLHLFPGDLRHHGYIETEIIHPCVASPGPPDPALAAGSTSPLF</sequence>
<protein>
    <submittedName>
        <fullName evidence="1">Uncharacterized protein</fullName>
    </submittedName>
</protein>
<dbReference type="EMBL" id="SWJQ01000448">
    <property type="protein sequence ID" value="TRZ14283.1"/>
    <property type="molecule type" value="Genomic_DNA"/>
</dbReference>